<proteinExistence type="predicted"/>
<dbReference type="Proteomes" id="UP000826212">
    <property type="component" value="Chromosome"/>
</dbReference>
<keyword evidence="2" id="KW-1185">Reference proteome</keyword>
<evidence type="ECO:0000313" key="1">
    <source>
        <dbReference type="EMBL" id="QZE14655.1"/>
    </source>
</evidence>
<protein>
    <submittedName>
        <fullName evidence="1">RagB/SusD family nutrient uptake outer membrane protein</fullName>
    </submittedName>
</protein>
<accession>A0AC61NJZ9</accession>
<name>A0AC61NJZ9_9BACT</name>
<reference evidence="1" key="1">
    <citation type="submission" date="2021-08" db="EMBL/GenBank/DDBJ databases">
        <title>Novel anaerobic bacterium isolated from sea squirt in East Sea, Republic of Korea.</title>
        <authorList>
            <person name="Nguyen T.H."/>
            <person name="Li Z."/>
            <person name="Lee Y.-J."/>
            <person name="Ko J."/>
            <person name="Kim S.-G."/>
        </authorList>
    </citation>
    <scope>NUCLEOTIDE SEQUENCE</scope>
    <source>
        <strain evidence="1">KCTC 25031</strain>
    </source>
</reference>
<organism evidence="1 2">
    <name type="scientific">Halosquirtibacter laminarini</name>
    <dbReference type="NCBI Taxonomy" id="3374600"/>
    <lineage>
        <taxon>Bacteria</taxon>
        <taxon>Pseudomonadati</taxon>
        <taxon>Bacteroidota</taxon>
        <taxon>Bacteroidia</taxon>
        <taxon>Marinilabiliales</taxon>
        <taxon>Prolixibacteraceae</taxon>
        <taxon>Halosquirtibacter</taxon>
    </lineage>
</organism>
<evidence type="ECO:0000313" key="2">
    <source>
        <dbReference type="Proteomes" id="UP000826212"/>
    </source>
</evidence>
<sequence length="655" mass="75131">MQRLSKYIVVVAIFIATTMLQSCTDFLNKDPYSDIKLENFYKDEKQAELALTGIYSSIGSDYTYGYYLSCRFTSGTDDMIFSRNYSTWNVSLFTANDATNELEQSYRALFQGINLANIFIEKVSVSNIDETKKQRFLAEARFLRAFYYFDLVRWFGDVPLRLESVTSSATSETTKPKSDVLDVYQKAIIPDLVYASEHALSKGDSDYQIGRVTKAAANGILQRVYLAIAGVKNDEKRGAYEEFTKEKCYQNVIKYGKLIVDSRQYNLIDEYKQIFLNEIQSIASDEEVIFEAQFKNLRQGGIEEHGRIGNMNGVQVFMSGLTDPYAYAYNYAALSLLYDYDKSTGDRNEDKRYIWNVAPFKVALNNKLDTIYAMNPDTNQPELDADGDKVIEKVIYTTDRVAGFTYVGNFTTRNPGKFRRVSFTELEDGVLRMERKKVEMPSGQQKTLYLCYKQMPAETYKTGDDGTGHMYLLNDDGSKTRLSKHQYLVTEGFVWKQIPNGSLQMKTLESGAIDKNFTSINFPLLRYADVLLMMAEANIQLGQLSDAIPFVNKVRERAGVPDLDAYVTGDQTLFFKELVDERNRELCFEGIRRHDLVRWGIYGDKLKELNDLMIAEPINKNSKWMLRHGENYKKELEILPTPLSEMNINLGMKEE</sequence>
<gene>
    <name evidence="1" type="ORF">K4L44_01930</name>
</gene>
<dbReference type="EMBL" id="CP081303">
    <property type="protein sequence ID" value="QZE14655.1"/>
    <property type="molecule type" value="Genomic_DNA"/>
</dbReference>